<dbReference type="Proteomes" id="UP000437068">
    <property type="component" value="Unassembled WGS sequence"/>
</dbReference>
<dbReference type="EMBL" id="QXGE01000594">
    <property type="protein sequence ID" value="KAE9308125.1"/>
    <property type="molecule type" value="Genomic_DNA"/>
</dbReference>
<dbReference type="Proteomes" id="UP000433483">
    <property type="component" value="Unassembled WGS sequence"/>
</dbReference>
<evidence type="ECO:0000313" key="2">
    <source>
        <dbReference type="EMBL" id="KAE9208739.1"/>
    </source>
</evidence>
<evidence type="ECO:0000313" key="3">
    <source>
        <dbReference type="EMBL" id="KAE9308125.1"/>
    </source>
</evidence>
<evidence type="ECO:0000256" key="1">
    <source>
        <dbReference type="SAM" id="MobiDB-lite"/>
    </source>
</evidence>
<organism evidence="2 4">
    <name type="scientific">Phytophthora fragariae</name>
    <dbReference type="NCBI Taxonomy" id="53985"/>
    <lineage>
        <taxon>Eukaryota</taxon>
        <taxon>Sar</taxon>
        <taxon>Stramenopiles</taxon>
        <taxon>Oomycota</taxon>
        <taxon>Peronosporomycetes</taxon>
        <taxon>Peronosporales</taxon>
        <taxon>Peronosporaceae</taxon>
        <taxon>Phytophthora</taxon>
    </lineage>
</organism>
<protein>
    <recommendedName>
        <fullName evidence="6">Myb/SANT-like domain-containing protein</fullName>
    </recommendedName>
</protein>
<dbReference type="OrthoDB" id="121349at2759"/>
<name>A0A6A3XWV7_9STRA</name>
<sequence length="211" mass="23353">MKWTNKMVGELLRLRFDDAEVKRRLEGADTKTKKALAWQFFASKIPQALGVVLNQEQVSQKYRKLKCVYRKEKRAREATGNRFSDEPPLDPALGEILHGAFSARVGISGAILLDSHVNDDDDAEDDDDDAPDAPSPAPKAQPPIVELAGALRGGMEAIASSMGSRAGNGDKQVRALAEAVRAQTTAIQLQHRETRRILEMQLQLLRKLLEK</sequence>
<feature type="compositionally biased region" description="Acidic residues" evidence="1">
    <location>
        <begin position="119"/>
        <end position="131"/>
    </location>
</feature>
<accession>A0A6A3XWV7</accession>
<dbReference type="AlphaFoldDB" id="A0A6A3XWV7"/>
<dbReference type="EMBL" id="QXGB01000628">
    <property type="protein sequence ID" value="KAE9208739.1"/>
    <property type="molecule type" value="Genomic_DNA"/>
</dbReference>
<reference evidence="4 5" key="1">
    <citation type="submission" date="2018-08" db="EMBL/GenBank/DDBJ databases">
        <title>Genomic investigation of the strawberry pathogen Phytophthora fragariae indicates pathogenicity is determined by transcriptional variation in three key races.</title>
        <authorList>
            <person name="Adams T.M."/>
            <person name="Armitage A.D."/>
            <person name="Sobczyk M.K."/>
            <person name="Bates H.J."/>
            <person name="Dunwell J.M."/>
            <person name="Nellist C.F."/>
            <person name="Harrison R.J."/>
        </authorList>
    </citation>
    <scope>NUCLEOTIDE SEQUENCE [LARGE SCALE GENOMIC DNA]</scope>
    <source>
        <strain evidence="3 5">A4</strain>
        <strain evidence="2 4">NOV-27</strain>
    </source>
</reference>
<comment type="caution">
    <text evidence="2">The sequence shown here is derived from an EMBL/GenBank/DDBJ whole genome shotgun (WGS) entry which is preliminary data.</text>
</comment>
<gene>
    <name evidence="3" type="ORF">PF001_g11308</name>
    <name evidence="2" type="ORF">PF005_g12098</name>
</gene>
<evidence type="ECO:0008006" key="6">
    <source>
        <dbReference type="Google" id="ProtNLM"/>
    </source>
</evidence>
<keyword evidence="4" id="KW-1185">Reference proteome</keyword>
<evidence type="ECO:0000313" key="4">
    <source>
        <dbReference type="Proteomes" id="UP000433483"/>
    </source>
</evidence>
<proteinExistence type="predicted"/>
<feature type="region of interest" description="Disordered" evidence="1">
    <location>
        <begin position="117"/>
        <end position="143"/>
    </location>
</feature>
<evidence type="ECO:0000313" key="5">
    <source>
        <dbReference type="Proteomes" id="UP000437068"/>
    </source>
</evidence>